<protein>
    <submittedName>
        <fullName evidence="1">Uncharacterized protein</fullName>
    </submittedName>
</protein>
<comment type="caution">
    <text evidence="1">The sequence shown here is derived from an EMBL/GenBank/DDBJ whole genome shotgun (WGS) entry which is preliminary data.</text>
</comment>
<proteinExistence type="predicted"/>
<organism evidence="1 2">
    <name type="scientific">Kluyvera georgiana ATCC 51603</name>
    <dbReference type="NCBI Taxonomy" id="1354264"/>
    <lineage>
        <taxon>Bacteria</taxon>
        <taxon>Pseudomonadati</taxon>
        <taxon>Pseudomonadota</taxon>
        <taxon>Gammaproteobacteria</taxon>
        <taxon>Enterobacterales</taxon>
        <taxon>Enterobacteriaceae</taxon>
        <taxon>Kluyvera</taxon>
    </lineage>
</organism>
<dbReference type="RefSeq" id="WP_061279094.1">
    <property type="nucleotide sequence ID" value="NZ_LXEU01000044.1"/>
</dbReference>
<sequence length="108" mass="12125">MAKSTDVHDLLTAYQQQARKIPAKGVYASRHRQVEVNAAHVRKIMRKRRRSAGKSNKLGYRFTAEMRVALICDMNFWALVCRSNRQNSNLTNGIVVAAGIPVIEGEGQ</sequence>
<name>A0A1B7JZD4_9ENTR</name>
<dbReference type="PATRIC" id="fig|1354264.4.peg.2191"/>
<evidence type="ECO:0000313" key="1">
    <source>
        <dbReference type="EMBL" id="OAT53261.1"/>
    </source>
</evidence>
<dbReference type="GeneID" id="99775625"/>
<reference evidence="1 2" key="1">
    <citation type="submission" date="2016-04" db="EMBL/GenBank/DDBJ databases">
        <title>ATOL: Assembling a taxonomically balanced genome-scale reconstruction of the evolutionary history of the Enterobacteriaceae.</title>
        <authorList>
            <person name="Plunkett G.III."/>
            <person name="Neeno-Eckwall E.C."/>
            <person name="Glasner J.D."/>
            <person name="Perna N.T."/>
        </authorList>
    </citation>
    <scope>NUCLEOTIDE SEQUENCE [LARGE SCALE GENOMIC DNA]</scope>
    <source>
        <strain evidence="1 2">ATCC 51603</strain>
    </source>
</reference>
<gene>
    <name evidence="1" type="ORF">M989_02111</name>
</gene>
<dbReference type="EMBL" id="LXEU01000044">
    <property type="protein sequence ID" value="OAT53261.1"/>
    <property type="molecule type" value="Genomic_DNA"/>
</dbReference>
<evidence type="ECO:0000313" key="2">
    <source>
        <dbReference type="Proteomes" id="UP000078386"/>
    </source>
</evidence>
<accession>A0A1B7JZD4</accession>
<keyword evidence="2" id="KW-1185">Reference proteome</keyword>
<dbReference type="AlphaFoldDB" id="A0A1B7JZD4"/>
<dbReference type="Proteomes" id="UP000078386">
    <property type="component" value="Unassembled WGS sequence"/>
</dbReference>